<dbReference type="InterPro" id="IPR000917">
    <property type="entry name" value="Sulfatase_N"/>
</dbReference>
<comment type="caution">
    <text evidence="2">The sequence shown here is derived from an EMBL/GenBank/DDBJ whole genome shotgun (WGS) entry which is preliminary data.</text>
</comment>
<dbReference type="Gene3D" id="3.40.720.10">
    <property type="entry name" value="Alkaline Phosphatase, subunit A"/>
    <property type="match status" value="1"/>
</dbReference>
<organism evidence="2 3">
    <name type="scientific">Methanohalarchaeum thermophilum</name>
    <dbReference type="NCBI Taxonomy" id="1903181"/>
    <lineage>
        <taxon>Archaea</taxon>
        <taxon>Methanobacteriati</taxon>
        <taxon>Methanobacteriota</taxon>
        <taxon>Methanonatronarchaeia</taxon>
        <taxon>Methanonatronarchaeales</taxon>
        <taxon>Methanonatronarchaeaceae</taxon>
        <taxon>Candidatus Methanohalarchaeum</taxon>
    </lineage>
</organism>
<evidence type="ECO:0000313" key="3">
    <source>
        <dbReference type="Proteomes" id="UP000185744"/>
    </source>
</evidence>
<feature type="domain" description="Sulfatase N-terminal" evidence="1">
    <location>
        <begin position="39"/>
        <end position="175"/>
    </location>
</feature>
<protein>
    <submittedName>
        <fullName evidence="2">Arylsulfatase A family enzyme</fullName>
    </submittedName>
</protein>
<dbReference type="STRING" id="1903181.BTN85_2042"/>
<name>A0A1Q6DST7_METT1</name>
<evidence type="ECO:0000313" key="2">
    <source>
        <dbReference type="EMBL" id="OKY77392.1"/>
    </source>
</evidence>
<evidence type="ECO:0000259" key="1">
    <source>
        <dbReference type="Pfam" id="PF00884"/>
    </source>
</evidence>
<dbReference type="EMBL" id="MSDW01000002">
    <property type="protein sequence ID" value="OKY77392.1"/>
    <property type="molecule type" value="Genomic_DNA"/>
</dbReference>
<keyword evidence="3" id="KW-1185">Reference proteome</keyword>
<reference evidence="2" key="1">
    <citation type="submission" date="2016-12" db="EMBL/GenBank/DDBJ databases">
        <title>Discovery of methanogenic haloarchaea.</title>
        <authorList>
            <person name="Sorokin D.Y."/>
            <person name="Makarova K.S."/>
            <person name="Abbas B."/>
            <person name="Ferrer M."/>
            <person name="Golyshin P.N."/>
        </authorList>
    </citation>
    <scope>NUCLEOTIDE SEQUENCE [LARGE SCALE GENOMIC DNA]</scope>
    <source>
        <strain evidence="2">HMET1</strain>
    </source>
</reference>
<proteinExistence type="predicted"/>
<sequence length="182" mass="21352">MGSNTAEWVIRNFKGAFGKDIVYVCGNPVVNHKLRNRLNQPTLFYHIENVWDYGWNKELGMVDPEAMIEKTQELKKQYPKKKFIIHFLQPHHPYLFEDNEKEVSPLTISSSKDKEIAKKAYKKTSKLVLDKLQKLTDEFNNEKTIITADHGECFGEYKIYGHPFGVYTPKLVEVPWFEVKKK</sequence>
<gene>
    <name evidence="2" type="ORF">BTN85_2042</name>
</gene>
<dbReference type="InParanoid" id="A0A1Q6DST7"/>
<dbReference type="Proteomes" id="UP000185744">
    <property type="component" value="Unassembled WGS sequence"/>
</dbReference>
<dbReference type="AlphaFoldDB" id="A0A1Q6DST7"/>
<dbReference type="Pfam" id="PF00884">
    <property type="entry name" value="Sulfatase"/>
    <property type="match status" value="1"/>
</dbReference>
<dbReference type="InterPro" id="IPR017850">
    <property type="entry name" value="Alkaline_phosphatase_core_sf"/>
</dbReference>
<dbReference type="SUPFAM" id="SSF53649">
    <property type="entry name" value="Alkaline phosphatase-like"/>
    <property type="match status" value="1"/>
</dbReference>
<accession>A0A1Q6DST7</accession>